<protein>
    <submittedName>
        <fullName evidence="5">Arginyltransferase</fullName>
    </submittedName>
</protein>
<feature type="domain" description="N-end aminoacyl transferase N-terminal" evidence="3">
    <location>
        <begin position="14"/>
        <end position="82"/>
    </location>
</feature>
<keyword evidence="1 5" id="KW-0808">Transferase</keyword>
<evidence type="ECO:0000313" key="6">
    <source>
        <dbReference type="Proteomes" id="UP000249061"/>
    </source>
</evidence>
<dbReference type="AlphaFoldDB" id="A0A2W5U2G0"/>
<keyword evidence="2" id="KW-0012">Acyltransferase</keyword>
<dbReference type="PANTHER" id="PTHR21367">
    <property type="entry name" value="ARGININE-TRNA-PROTEIN TRANSFERASE 1"/>
    <property type="match status" value="1"/>
</dbReference>
<comment type="caution">
    <text evidence="5">The sequence shown here is derived from an EMBL/GenBank/DDBJ whole genome shotgun (WGS) entry which is preliminary data.</text>
</comment>
<evidence type="ECO:0000256" key="2">
    <source>
        <dbReference type="ARBA" id="ARBA00023315"/>
    </source>
</evidence>
<dbReference type="InterPro" id="IPR016181">
    <property type="entry name" value="Acyl_CoA_acyltransferase"/>
</dbReference>
<dbReference type="Proteomes" id="UP000249061">
    <property type="component" value="Unassembled WGS sequence"/>
</dbReference>
<dbReference type="PANTHER" id="PTHR21367:SF1">
    <property type="entry name" value="ARGINYL-TRNA--PROTEIN TRANSFERASE 1"/>
    <property type="match status" value="1"/>
</dbReference>
<name>A0A2W5U2G0_9BACT</name>
<reference evidence="5 6" key="1">
    <citation type="submission" date="2017-08" db="EMBL/GenBank/DDBJ databases">
        <title>Infants hospitalized years apart are colonized by the same room-sourced microbial strains.</title>
        <authorList>
            <person name="Brooks B."/>
            <person name="Olm M.R."/>
            <person name="Firek B.A."/>
            <person name="Baker R."/>
            <person name="Thomas B.C."/>
            <person name="Morowitz M.J."/>
            <person name="Banfield J.F."/>
        </authorList>
    </citation>
    <scope>NUCLEOTIDE SEQUENCE [LARGE SCALE GENOMIC DNA]</scope>
    <source>
        <strain evidence="5">S2_003_000_R2_14</strain>
    </source>
</reference>
<feature type="domain" description="N-end rule aminoacyl transferase C-terminal" evidence="4">
    <location>
        <begin position="104"/>
        <end position="225"/>
    </location>
</feature>
<evidence type="ECO:0000259" key="3">
    <source>
        <dbReference type="Pfam" id="PF04376"/>
    </source>
</evidence>
<dbReference type="GO" id="GO:0004057">
    <property type="term" value="F:arginyl-tRNA--protein transferase activity"/>
    <property type="evidence" value="ECO:0007669"/>
    <property type="project" value="InterPro"/>
</dbReference>
<dbReference type="Pfam" id="PF04376">
    <property type="entry name" value="ATE_N"/>
    <property type="match status" value="1"/>
</dbReference>
<accession>A0A2W5U2G0</accession>
<evidence type="ECO:0000259" key="4">
    <source>
        <dbReference type="Pfam" id="PF04377"/>
    </source>
</evidence>
<dbReference type="SUPFAM" id="SSF55729">
    <property type="entry name" value="Acyl-CoA N-acyltransferases (Nat)"/>
    <property type="match status" value="1"/>
</dbReference>
<dbReference type="InterPro" id="IPR007471">
    <property type="entry name" value="N-end_Aminoacyl_Trfase_N"/>
</dbReference>
<dbReference type="InterPro" id="IPR007472">
    <property type="entry name" value="N-end_Aminoacyl_Trfase_C"/>
</dbReference>
<dbReference type="InterPro" id="IPR030700">
    <property type="entry name" value="N-end_Aminoacyl_Trfase"/>
</dbReference>
<sequence length="255" mass="29407">MARLVRHFIEEPRPCSYLPDVKASLEYRLMVDVTPLELEGLILRGWRRFGPAYFRPACGACNQCDSVRLDVHRFQPTASQKRALKRSHRFRMELGRPRIDADRLALHSKWHGTREDARGWEPTNLTEDEYATQFAFPSSTGREMAWYDGERLVALGLIDITPNCVSAAYFFYHPDIARLSPGIGNVMRCVELARELGCQHMYLGYRVEDCASLKYKGYFQPNEMLEGRPAMHDTPVWNEVPVRPLPTAQQTLDEE</sequence>
<dbReference type="GO" id="GO:0005737">
    <property type="term" value="C:cytoplasm"/>
    <property type="evidence" value="ECO:0007669"/>
    <property type="project" value="TreeGrafter"/>
</dbReference>
<proteinExistence type="predicted"/>
<dbReference type="EMBL" id="QFQP01000001">
    <property type="protein sequence ID" value="PZR18656.1"/>
    <property type="molecule type" value="Genomic_DNA"/>
</dbReference>
<evidence type="ECO:0000256" key="1">
    <source>
        <dbReference type="ARBA" id="ARBA00022679"/>
    </source>
</evidence>
<dbReference type="Pfam" id="PF04377">
    <property type="entry name" value="ATE_C"/>
    <property type="match status" value="1"/>
</dbReference>
<evidence type="ECO:0000313" key="5">
    <source>
        <dbReference type="EMBL" id="PZR18656.1"/>
    </source>
</evidence>
<organism evidence="5 6">
    <name type="scientific">Archangium gephyra</name>
    <dbReference type="NCBI Taxonomy" id="48"/>
    <lineage>
        <taxon>Bacteria</taxon>
        <taxon>Pseudomonadati</taxon>
        <taxon>Myxococcota</taxon>
        <taxon>Myxococcia</taxon>
        <taxon>Myxococcales</taxon>
        <taxon>Cystobacterineae</taxon>
        <taxon>Archangiaceae</taxon>
        <taxon>Archangium</taxon>
    </lineage>
</organism>
<gene>
    <name evidence="5" type="ORF">DI536_01890</name>
</gene>